<reference key="1">
    <citation type="submission" date="2010-11" db="EMBL/GenBank/DDBJ databases">
        <title>The complete genome of Bacteroides helcogenes P 36-108.</title>
        <authorList>
            <consortium name="US DOE Joint Genome Institute (JGI-PGF)"/>
            <person name="Lucas S."/>
            <person name="Copeland A."/>
            <person name="Lapidus A."/>
            <person name="Bruce D."/>
            <person name="Goodwin L."/>
            <person name="Pitluck S."/>
            <person name="Kyrpides N."/>
            <person name="Mavromatis K."/>
            <person name="Ivanova N."/>
            <person name="Zeytun A."/>
            <person name="Brettin T."/>
            <person name="Detter J.C."/>
            <person name="Tapia R."/>
            <person name="Han C."/>
            <person name="Land M."/>
            <person name="Hauser L."/>
            <person name="Markowitz V."/>
            <person name="Cheng J.-F."/>
            <person name="Hugenholtz P."/>
            <person name="Woyke T."/>
            <person name="Wu D."/>
            <person name="Gronow S."/>
            <person name="Wellnitz S."/>
            <person name="Brambilla E."/>
            <person name="Klenk H.-P."/>
            <person name="Eisen J.A."/>
        </authorList>
    </citation>
    <scope>NUCLEOTIDE SEQUENCE</scope>
    <source>
        <strain>P 36-108</strain>
    </source>
</reference>
<name>E6SQ81_BACT6</name>
<protein>
    <submittedName>
        <fullName evidence="2">Uncharacterized protein</fullName>
    </submittedName>
</protein>
<reference evidence="2 3" key="2">
    <citation type="journal article" date="2011" name="Stand. Genomic Sci.">
        <title>Complete genome sequence of Bacteroides helcogenes type strain (P 36-108).</title>
        <authorList>
            <person name="Pati A."/>
            <person name="Gronow S."/>
            <person name="Zeytun A."/>
            <person name="Lapidus A."/>
            <person name="Nolan M."/>
            <person name="Hammon N."/>
            <person name="Deshpande S."/>
            <person name="Cheng J.F."/>
            <person name="Tapia R."/>
            <person name="Han C."/>
            <person name="Goodwin L."/>
            <person name="Pitluck S."/>
            <person name="Liolios K."/>
            <person name="Pagani I."/>
            <person name="Ivanova N."/>
            <person name="Mavromatis K."/>
            <person name="Chen A."/>
            <person name="Palaniappan K."/>
            <person name="Land M."/>
            <person name="Hauser L."/>
            <person name="Chang Y.J."/>
            <person name="Jeffries C.D."/>
            <person name="Detter J.C."/>
            <person name="Brambilla E."/>
            <person name="Rohde M."/>
            <person name="Goker M."/>
            <person name="Woyke T."/>
            <person name="Bristow J."/>
            <person name="Eisen J.A."/>
            <person name="Markowitz V."/>
            <person name="Hugenholtz P."/>
            <person name="Kyrpides N.C."/>
            <person name="Klenk H.P."/>
            <person name="Lucas S."/>
        </authorList>
    </citation>
    <scope>NUCLEOTIDE SEQUENCE [LARGE SCALE GENOMIC DNA]</scope>
    <source>
        <strain evidence="3">ATCC 35417 / DSM 20613 / JCM 6297 / CCUG 15421 / P 36-108</strain>
    </source>
</reference>
<keyword evidence="1" id="KW-1133">Transmembrane helix</keyword>
<proteinExistence type="predicted"/>
<evidence type="ECO:0000256" key="1">
    <source>
        <dbReference type="SAM" id="Phobius"/>
    </source>
</evidence>
<dbReference type="PATRIC" id="fig|693979.3.peg.2070"/>
<dbReference type="EMBL" id="CP002352">
    <property type="protein sequence ID" value="ADV43940.1"/>
    <property type="molecule type" value="Genomic_DNA"/>
</dbReference>
<dbReference type="eggNOG" id="ENOG5032WBC">
    <property type="taxonomic scope" value="Bacteria"/>
</dbReference>
<dbReference type="STRING" id="693979.Bache_1962"/>
<keyword evidence="1" id="KW-0472">Membrane</keyword>
<dbReference type="HOGENOM" id="CLU_718898_0_0_10"/>
<feature type="transmembrane region" description="Helical" evidence="1">
    <location>
        <begin position="269"/>
        <end position="290"/>
    </location>
</feature>
<dbReference type="Proteomes" id="UP000008630">
    <property type="component" value="Chromosome"/>
</dbReference>
<gene>
    <name evidence="2" type="ordered locus">Bache_1962</name>
</gene>
<sequence length="375" mass="42965">MNYSEIIIISSNSIDNRIQTLFSVNRLIESGIHLEFWNVSALTFRAEVVEVPTKGIDKYVIDSRSGFAEKVKSKKGSNCLYIVYMNYCYQTLFCYRTLSKFKAHILYCVNGVYPEQVTIGASRFFQKDILKRIFSRLMNKTPLIIPAKYELLTSGKAALDYKADENTKIVKYNSTDYITAFLLKDTMPVDEKYIVFIDQYLPFHPDIELTGDKPVNAATYYAGLNLLFAKMERIYDCKVIVAAHPAALKYKECNYFDGRKVVFGKTGQLISGCIGVLGHCSTAVAFPVVFRKKMIMLTSNEIKSHLLFSFSATTDYIARLLRCPLINIDDDMENICFEDIDEDAYRTYQYDYLTNKETENIDNYEILSSIIAGRL</sequence>
<keyword evidence="1" id="KW-0812">Transmembrane</keyword>
<evidence type="ECO:0000313" key="3">
    <source>
        <dbReference type="Proteomes" id="UP000008630"/>
    </source>
</evidence>
<dbReference type="OrthoDB" id="624377at2"/>
<evidence type="ECO:0000313" key="2">
    <source>
        <dbReference type="EMBL" id="ADV43940.1"/>
    </source>
</evidence>
<keyword evidence="3" id="KW-1185">Reference proteome</keyword>
<organism evidence="2 3">
    <name type="scientific">Bacteroides helcogenes (strain ATCC 35417 / DSM 20613 / JCM 6297 / CCUG 15421 / P 36-108)</name>
    <dbReference type="NCBI Taxonomy" id="693979"/>
    <lineage>
        <taxon>Bacteria</taxon>
        <taxon>Pseudomonadati</taxon>
        <taxon>Bacteroidota</taxon>
        <taxon>Bacteroidia</taxon>
        <taxon>Bacteroidales</taxon>
        <taxon>Bacteroidaceae</taxon>
        <taxon>Bacteroides</taxon>
    </lineage>
</organism>
<dbReference type="KEGG" id="bhl:Bache_1962"/>
<dbReference type="RefSeq" id="WP_013547533.1">
    <property type="nucleotide sequence ID" value="NC_014933.1"/>
</dbReference>
<dbReference type="AlphaFoldDB" id="E6SQ81"/>
<accession>E6SQ81</accession>